<dbReference type="Gene3D" id="3.40.50.300">
    <property type="entry name" value="P-loop containing nucleotide triphosphate hydrolases"/>
    <property type="match status" value="1"/>
</dbReference>
<comment type="caution">
    <text evidence="1">The sequence shown here is derived from an EMBL/GenBank/DDBJ whole genome shotgun (WGS) entry which is preliminary data.</text>
</comment>
<evidence type="ECO:0000313" key="1">
    <source>
        <dbReference type="EMBL" id="MET9843916.1"/>
    </source>
</evidence>
<dbReference type="InterPro" id="IPR027417">
    <property type="entry name" value="P-loop_NTPase"/>
</dbReference>
<gene>
    <name evidence="1" type="ORF">ABZZ21_04905</name>
</gene>
<protein>
    <submittedName>
        <fullName evidence="1">Sulfotransferase</fullName>
    </submittedName>
</protein>
<reference evidence="1 2" key="1">
    <citation type="submission" date="2024-06" db="EMBL/GenBank/DDBJ databases">
        <title>The Natural Products Discovery Center: Release of the First 8490 Sequenced Strains for Exploring Actinobacteria Biosynthetic Diversity.</title>
        <authorList>
            <person name="Kalkreuter E."/>
            <person name="Kautsar S.A."/>
            <person name="Yang D."/>
            <person name="Bader C.D."/>
            <person name="Teijaro C.N."/>
            <person name="Fluegel L."/>
            <person name="Davis C.M."/>
            <person name="Simpson J.R."/>
            <person name="Lauterbach L."/>
            <person name="Steele A.D."/>
            <person name="Gui C."/>
            <person name="Meng S."/>
            <person name="Li G."/>
            <person name="Viehrig K."/>
            <person name="Ye F."/>
            <person name="Su P."/>
            <person name="Kiefer A.F."/>
            <person name="Nichols A."/>
            <person name="Cepeda A.J."/>
            <person name="Yan W."/>
            <person name="Fan B."/>
            <person name="Jiang Y."/>
            <person name="Adhikari A."/>
            <person name="Zheng C.-J."/>
            <person name="Schuster L."/>
            <person name="Cowan T.M."/>
            <person name="Smanski M.J."/>
            <person name="Chevrette M.G."/>
            <person name="De Carvalho L.P.S."/>
            <person name="Shen B."/>
        </authorList>
    </citation>
    <scope>NUCLEOTIDE SEQUENCE [LARGE SCALE GENOMIC DNA]</scope>
    <source>
        <strain evidence="1 2">NPDC006434</strain>
    </source>
</reference>
<dbReference type="RefSeq" id="WP_355392568.1">
    <property type="nucleotide sequence ID" value="NZ_JBEGHN010000023.1"/>
</dbReference>
<dbReference type="SUPFAM" id="SSF52540">
    <property type="entry name" value="P-loop containing nucleoside triphosphate hydrolases"/>
    <property type="match status" value="1"/>
</dbReference>
<proteinExistence type="predicted"/>
<organism evidence="1 2">
    <name type="scientific">Streptomyces ossamyceticus</name>
    <dbReference type="NCBI Taxonomy" id="249581"/>
    <lineage>
        <taxon>Bacteria</taxon>
        <taxon>Bacillati</taxon>
        <taxon>Actinomycetota</taxon>
        <taxon>Actinomycetes</taxon>
        <taxon>Kitasatosporales</taxon>
        <taxon>Streptomycetaceae</taxon>
        <taxon>Streptomyces</taxon>
    </lineage>
</organism>
<dbReference type="EMBL" id="JBEXPZ010000005">
    <property type="protein sequence ID" value="MET9843916.1"/>
    <property type="molecule type" value="Genomic_DNA"/>
</dbReference>
<sequence length="447" mass="50115">MTMHAASASEAIRTLHERLDALRPLRRTAVTDFPSQVREVVVIASSSRGGSSMLAETLRRSRQLLHFQAEINPFLRLAGLGHPDSGTGSDVLDAEHLAALDTHARDMLAGELARDAGTAADVFDEEQFCADMAWRLTVQWPELPLEPLALAEAVRDAVRSHTGPPDPCSALGGALSLVAVVRELVRQGLPVSPWYYDLPKGALHGQAPPATVRVAPGDFLVEEPPFVVARAWRPADAAELRTKPLVVKTPSNAYRLGFLRALFPKARFRVMHLTRNPAAAVNGLYDGWRHHGFHAHRMDTPLDISGYTDQHEENRWWWKFDLPPTWEAYTGTRLVDVCAFQWRRAHEAVLDHLAATPAETMTVRFEDLISDRDSRITSFEKLSEWLGIDLEGDFRQAVYEGIQPVVATARPRARRWEERSTLIEQAIDRRTADLAARLGYEDRTQWI</sequence>
<dbReference type="Proteomes" id="UP001550210">
    <property type="component" value="Unassembled WGS sequence"/>
</dbReference>
<name>A0ABV2UQT6_9ACTN</name>
<evidence type="ECO:0000313" key="2">
    <source>
        <dbReference type="Proteomes" id="UP001550210"/>
    </source>
</evidence>
<accession>A0ABV2UQT6</accession>
<keyword evidence="2" id="KW-1185">Reference proteome</keyword>